<name>A0A833SV57_PHYIN</name>
<gene>
    <name evidence="1" type="ORF">GN244_ATG19287</name>
</gene>
<evidence type="ECO:0000313" key="1">
    <source>
        <dbReference type="EMBL" id="KAF4029036.1"/>
    </source>
</evidence>
<keyword evidence="2" id="KW-1185">Reference proteome</keyword>
<dbReference type="EMBL" id="WSZM01000908">
    <property type="protein sequence ID" value="KAF4029036.1"/>
    <property type="molecule type" value="Genomic_DNA"/>
</dbReference>
<comment type="caution">
    <text evidence="1">The sequence shown here is derived from an EMBL/GenBank/DDBJ whole genome shotgun (WGS) entry which is preliminary data.</text>
</comment>
<proteinExistence type="predicted"/>
<protein>
    <submittedName>
        <fullName evidence="1">Uncharacterized protein</fullName>
    </submittedName>
</protein>
<reference evidence="1" key="1">
    <citation type="submission" date="2020-04" db="EMBL/GenBank/DDBJ databases">
        <title>Hybrid Assembly of Korean Phytophthora infestans isolates.</title>
        <authorList>
            <person name="Prokchorchik M."/>
            <person name="Lee Y."/>
            <person name="Seo J."/>
            <person name="Cho J.-H."/>
            <person name="Park Y.-E."/>
            <person name="Jang D.-C."/>
            <person name="Im J.-S."/>
            <person name="Choi J.-G."/>
            <person name="Park H.-J."/>
            <person name="Lee G.-B."/>
            <person name="Lee Y.-G."/>
            <person name="Hong S.-Y."/>
            <person name="Cho K."/>
            <person name="Sohn K.H."/>
        </authorList>
    </citation>
    <scope>NUCLEOTIDE SEQUENCE</scope>
    <source>
        <strain evidence="1">KR_1_A1</strain>
    </source>
</reference>
<dbReference type="Proteomes" id="UP000602510">
    <property type="component" value="Unassembled WGS sequence"/>
</dbReference>
<evidence type="ECO:0000313" key="2">
    <source>
        <dbReference type="Proteomes" id="UP000602510"/>
    </source>
</evidence>
<accession>A0A833SV57</accession>
<organism evidence="1 2">
    <name type="scientific">Phytophthora infestans</name>
    <name type="common">Potato late blight agent</name>
    <name type="synonym">Botrytis infestans</name>
    <dbReference type="NCBI Taxonomy" id="4787"/>
    <lineage>
        <taxon>Eukaryota</taxon>
        <taxon>Sar</taxon>
        <taxon>Stramenopiles</taxon>
        <taxon>Oomycota</taxon>
        <taxon>Peronosporomycetes</taxon>
        <taxon>Peronosporales</taxon>
        <taxon>Peronosporaceae</taxon>
        <taxon>Phytophthora</taxon>
    </lineage>
</organism>
<dbReference type="AlphaFoldDB" id="A0A833SV57"/>
<sequence>MDSFIKISTWLLVVAVSVVSAKMHIWVYGGAYYGADRWSMKFSTTQKCYTFGSCLDDKGVGADWEGIDRSAVVFYEEEQCHGSKYISRLVPEGKVTFAFSKARGAPSRLWFGLTGSTRQKALSSNVWNAQR</sequence>